<dbReference type="Gene3D" id="3.20.20.140">
    <property type="entry name" value="Metal-dependent hydrolases"/>
    <property type="match status" value="1"/>
</dbReference>
<feature type="binding site" evidence="5">
    <location>
        <position position="101"/>
    </location>
    <ligand>
        <name>a divalent metal cation</name>
        <dbReference type="ChEBI" id="CHEBI:60240"/>
        <label>1</label>
    </ligand>
</feature>
<keyword evidence="4" id="KW-0378">Hydrolase</keyword>
<dbReference type="GO" id="GO:0008296">
    <property type="term" value="F:3'-5'-DNA exonuclease activity"/>
    <property type="evidence" value="ECO:0007669"/>
    <property type="project" value="TreeGrafter"/>
</dbReference>
<evidence type="ECO:0000313" key="8">
    <source>
        <dbReference type="Proteomes" id="UP001642409"/>
    </source>
</evidence>
<dbReference type="PANTHER" id="PTHR10060">
    <property type="entry name" value="TATD FAMILY DEOXYRIBONUCLEASE"/>
    <property type="match status" value="1"/>
</dbReference>
<reference evidence="7 8" key="2">
    <citation type="submission" date="2024-07" db="EMBL/GenBank/DDBJ databases">
        <authorList>
            <person name="Akdeniz Z."/>
        </authorList>
    </citation>
    <scope>NUCLEOTIDE SEQUENCE [LARGE SCALE GENOMIC DNA]</scope>
</reference>
<organism evidence="6">
    <name type="scientific">Hexamita inflata</name>
    <dbReference type="NCBI Taxonomy" id="28002"/>
    <lineage>
        <taxon>Eukaryota</taxon>
        <taxon>Metamonada</taxon>
        <taxon>Diplomonadida</taxon>
        <taxon>Hexamitidae</taxon>
        <taxon>Hexamitinae</taxon>
        <taxon>Hexamita</taxon>
    </lineage>
</organism>
<dbReference type="SUPFAM" id="SSF51556">
    <property type="entry name" value="Metallo-dependent hydrolases"/>
    <property type="match status" value="1"/>
</dbReference>
<accession>A0AA86P0F2</accession>
<feature type="binding site" evidence="5">
    <location>
        <position position="214"/>
    </location>
    <ligand>
        <name>a divalent metal cation</name>
        <dbReference type="ChEBI" id="CHEBI:60240"/>
        <label>1</label>
    </ligand>
</feature>
<dbReference type="EMBL" id="CATOUU010000416">
    <property type="protein sequence ID" value="CAI9928758.1"/>
    <property type="molecule type" value="Genomic_DNA"/>
</dbReference>
<dbReference type="GO" id="GO:0046872">
    <property type="term" value="F:metal ion binding"/>
    <property type="evidence" value="ECO:0007669"/>
    <property type="project" value="UniProtKB-KW"/>
</dbReference>
<dbReference type="CDD" id="cd01310">
    <property type="entry name" value="TatD_DNAse"/>
    <property type="match status" value="1"/>
</dbReference>
<feature type="binding site" evidence="5">
    <location>
        <position position="138"/>
    </location>
    <ligand>
        <name>a divalent metal cation</name>
        <dbReference type="ChEBI" id="CHEBI:60240"/>
        <label>2</label>
    </ligand>
</feature>
<name>A0AA86P0F2_9EUKA</name>
<comment type="caution">
    <text evidence="6">The sequence shown here is derived from an EMBL/GenBank/DDBJ whole genome shotgun (WGS) entry which is preliminary data.</text>
</comment>
<dbReference type="InterPro" id="IPR032466">
    <property type="entry name" value="Metal_Hydrolase"/>
</dbReference>
<feature type="binding site" evidence="5">
    <location>
        <position position="166"/>
    </location>
    <ligand>
        <name>a divalent metal cation</name>
        <dbReference type="ChEBI" id="CHEBI:60240"/>
        <label>2</label>
    </ligand>
</feature>
<comment type="similarity">
    <text evidence="1">Belongs to the metallo-dependent hydrolases superfamily. TatD-type hydrolase family.</text>
</comment>
<dbReference type="GO" id="GO:0005829">
    <property type="term" value="C:cytosol"/>
    <property type="evidence" value="ECO:0007669"/>
    <property type="project" value="TreeGrafter"/>
</dbReference>
<keyword evidence="3 5" id="KW-0479">Metal-binding</keyword>
<evidence type="ECO:0000256" key="5">
    <source>
        <dbReference type="PIRSR" id="PIRSR005902-1"/>
    </source>
</evidence>
<evidence type="ECO:0000256" key="2">
    <source>
        <dbReference type="ARBA" id="ARBA00022722"/>
    </source>
</evidence>
<evidence type="ECO:0000313" key="6">
    <source>
        <dbReference type="EMBL" id="CAI9928758.1"/>
    </source>
</evidence>
<proteinExistence type="inferred from homology"/>
<dbReference type="PIRSF" id="PIRSF005902">
    <property type="entry name" value="DNase_TatD"/>
    <property type="match status" value="1"/>
</dbReference>
<dbReference type="AlphaFoldDB" id="A0AA86P0F2"/>
<evidence type="ECO:0000256" key="1">
    <source>
        <dbReference type="ARBA" id="ARBA00009275"/>
    </source>
</evidence>
<dbReference type="InterPro" id="IPR050891">
    <property type="entry name" value="TatD-type_Hydrolase"/>
</dbReference>
<dbReference type="Proteomes" id="UP001642409">
    <property type="component" value="Unassembled WGS sequence"/>
</dbReference>
<dbReference type="EMBL" id="CAXDID020000535">
    <property type="protein sequence ID" value="CAL6100922.1"/>
    <property type="molecule type" value="Genomic_DNA"/>
</dbReference>
<keyword evidence="2" id="KW-0540">Nuclease</keyword>
<gene>
    <name evidence="6" type="ORF">HINF_LOCUS16403</name>
    <name evidence="7" type="ORF">HINF_LOCUS70786</name>
</gene>
<reference evidence="6" key="1">
    <citation type="submission" date="2023-06" db="EMBL/GenBank/DDBJ databases">
        <authorList>
            <person name="Kurt Z."/>
        </authorList>
    </citation>
    <scope>NUCLEOTIDE SEQUENCE</scope>
</reference>
<dbReference type="Pfam" id="PF01026">
    <property type="entry name" value="TatD_DNase"/>
    <property type="match status" value="1"/>
</dbReference>
<dbReference type="PANTHER" id="PTHR10060:SF15">
    <property type="entry name" value="DEOXYRIBONUCLEASE TATDN1"/>
    <property type="match status" value="1"/>
</dbReference>
<evidence type="ECO:0000313" key="7">
    <source>
        <dbReference type="EMBL" id="CAL6100922.1"/>
    </source>
</evidence>
<evidence type="ECO:0000256" key="4">
    <source>
        <dbReference type="ARBA" id="ARBA00022801"/>
    </source>
</evidence>
<protein>
    <submittedName>
        <fullName evidence="7">Deoxyribonuclease</fullName>
    </submittedName>
    <submittedName>
        <fullName evidence="6">TatD family</fullName>
    </submittedName>
</protein>
<evidence type="ECO:0000256" key="3">
    <source>
        <dbReference type="ARBA" id="ARBA00022723"/>
    </source>
</evidence>
<dbReference type="InterPro" id="IPR001130">
    <property type="entry name" value="TatD-like"/>
</dbReference>
<sequence length="292" mass="33260">MTDIGANLTSAQYQGMYKGKRLHKADLDQVLARAKNAGVQKMIVTVGTVKDIKFASPLLRYDNIWTTVGVHPSHANTYTAESAQIIRKEFQNNKKVVMYGEFGLDYDRLQFSDKETQIRVFKEQLLLAMESKLPLFLHCRNAYTDFFTILNQFQQQNSYQFTGVVHSFTGSLQELQLVLKSNFYVSVNGLAFKTTEQLNTFKQIPVNKLLVETDCPYCQLKPADAGSKYIKTNLFQGAKDPEKYESGFMVKNRNEPCYLKTVIEVAAGILGKSCEEIVQITEENVKKMLNWV</sequence>
<keyword evidence="8" id="KW-1185">Reference proteome</keyword>